<organism evidence="3 4">
    <name type="scientific">Tritrichomonas musculus</name>
    <dbReference type="NCBI Taxonomy" id="1915356"/>
    <lineage>
        <taxon>Eukaryota</taxon>
        <taxon>Metamonada</taxon>
        <taxon>Parabasalia</taxon>
        <taxon>Tritrichomonadida</taxon>
        <taxon>Tritrichomonadidae</taxon>
        <taxon>Tritrichomonas</taxon>
    </lineage>
</organism>
<comment type="caution">
    <text evidence="3">The sequence shown here is derived from an EMBL/GenBank/DDBJ whole genome shotgun (WGS) entry which is preliminary data.</text>
</comment>
<evidence type="ECO:0000313" key="4">
    <source>
        <dbReference type="Proteomes" id="UP001470230"/>
    </source>
</evidence>
<dbReference type="EMBL" id="JAPFFF010000065">
    <property type="protein sequence ID" value="KAK8836531.1"/>
    <property type="molecule type" value="Genomic_DNA"/>
</dbReference>
<dbReference type="Proteomes" id="UP001470230">
    <property type="component" value="Unassembled WGS sequence"/>
</dbReference>
<feature type="binding site" evidence="1">
    <location>
        <position position="216"/>
    </location>
    <ligand>
        <name>ATP</name>
        <dbReference type="ChEBI" id="CHEBI:30616"/>
    </ligand>
</feature>
<name>A0ABR2GRK4_9EUKA</name>
<dbReference type="InterPro" id="IPR053235">
    <property type="entry name" value="Ser_Thr_kinase"/>
</dbReference>
<dbReference type="InterPro" id="IPR011009">
    <property type="entry name" value="Kinase-like_dom_sf"/>
</dbReference>
<keyword evidence="1" id="KW-0067">ATP-binding</keyword>
<dbReference type="SUPFAM" id="SSF56112">
    <property type="entry name" value="Protein kinase-like (PK-like)"/>
    <property type="match status" value="1"/>
</dbReference>
<sequence>MQKNFNEFQNIFRNKAIAMKNKYLQKILYKIEFLFLPNNFNDILTKYLQNKSKIFIIDEYKDEKDDKYLLVCFDYKLIILNYEKSLQYLSNFFSQQEHLETYFLNENSIFGSNIKIADKIFLHEIKRLTNQSNISQFTSFSRKIVNCISGFLIKKSYENTLIKYKNKIHEEFLFEERKEMIFKEEDYVVLRELGRGSSSDVNLIYYYKNEELLVLKRPFDEGIDTVRRERQNYLKFNFPFMPKYYGYVCQNDREYIIIEFIIGQTLEKYDLTKLNKTEKYEIIFQLSQTIKYFHSKEHVYRDFKLDNIIIDVNKNGILIDFDRTKNRKFEQ</sequence>
<evidence type="ECO:0000259" key="2">
    <source>
        <dbReference type="PROSITE" id="PS50011"/>
    </source>
</evidence>
<dbReference type="PANTHER" id="PTHR24361">
    <property type="entry name" value="MITOGEN-ACTIVATED KINASE KINASE KINASE"/>
    <property type="match status" value="1"/>
</dbReference>
<dbReference type="Pfam" id="PF00069">
    <property type="entry name" value="Pkinase"/>
    <property type="match status" value="1"/>
</dbReference>
<dbReference type="Gene3D" id="1.10.510.10">
    <property type="entry name" value="Transferase(Phosphotransferase) domain 1"/>
    <property type="match status" value="1"/>
</dbReference>
<feature type="domain" description="Protein kinase" evidence="2">
    <location>
        <begin position="187"/>
        <end position="331"/>
    </location>
</feature>
<keyword evidence="1" id="KW-0547">Nucleotide-binding</keyword>
<gene>
    <name evidence="3" type="ORF">M9Y10_037791</name>
</gene>
<protein>
    <recommendedName>
        <fullName evidence="2">Protein kinase domain-containing protein</fullName>
    </recommendedName>
</protein>
<dbReference type="PROSITE" id="PS00107">
    <property type="entry name" value="PROTEIN_KINASE_ATP"/>
    <property type="match status" value="1"/>
</dbReference>
<keyword evidence="4" id="KW-1185">Reference proteome</keyword>
<dbReference type="InterPro" id="IPR017441">
    <property type="entry name" value="Protein_kinase_ATP_BS"/>
</dbReference>
<proteinExistence type="predicted"/>
<dbReference type="InterPro" id="IPR000719">
    <property type="entry name" value="Prot_kinase_dom"/>
</dbReference>
<reference evidence="3 4" key="1">
    <citation type="submission" date="2024-04" db="EMBL/GenBank/DDBJ databases">
        <title>Tritrichomonas musculus Genome.</title>
        <authorList>
            <person name="Alves-Ferreira E."/>
            <person name="Grigg M."/>
            <person name="Lorenzi H."/>
            <person name="Galac M."/>
        </authorList>
    </citation>
    <scope>NUCLEOTIDE SEQUENCE [LARGE SCALE GENOMIC DNA]</scope>
    <source>
        <strain evidence="3 4">EAF2021</strain>
    </source>
</reference>
<evidence type="ECO:0000313" key="3">
    <source>
        <dbReference type="EMBL" id="KAK8836531.1"/>
    </source>
</evidence>
<dbReference type="PROSITE" id="PS50011">
    <property type="entry name" value="PROTEIN_KINASE_DOM"/>
    <property type="match status" value="1"/>
</dbReference>
<evidence type="ECO:0000256" key="1">
    <source>
        <dbReference type="PROSITE-ProRule" id="PRU10141"/>
    </source>
</evidence>
<accession>A0ABR2GRK4</accession>